<reference evidence="6 7" key="1">
    <citation type="journal article" date="2015" name="Infect. Genet. Evol.">
        <title>Genomic sequences of six botulinum neurotoxin-producing strains representing three clostridial species illustrate the mobility and diversity of botulinum neurotoxin genes.</title>
        <authorList>
            <person name="Smith T.J."/>
            <person name="Hill K.K."/>
            <person name="Xie G."/>
            <person name="Foley B.T."/>
            <person name="Williamson C.H."/>
            <person name="Foster J.T."/>
            <person name="Johnson S.L."/>
            <person name="Chertkov O."/>
            <person name="Teshima H."/>
            <person name="Gibbons H.S."/>
            <person name="Johnsky L.A."/>
            <person name="Karavis M.A."/>
            <person name="Smith L.A."/>
        </authorList>
    </citation>
    <scope>NUCLEOTIDE SEQUENCE [LARGE SCALE GENOMIC DNA]</scope>
    <source>
        <strain evidence="6 7">CDC 2741</strain>
    </source>
</reference>
<dbReference type="PANTHER" id="PTHR36832">
    <property type="entry name" value="SLR1174 PROTEIN-RELATED"/>
    <property type="match status" value="1"/>
</dbReference>
<dbReference type="OrthoDB" id="8582979at2"/>
<feature type="transmembrane region" description="Helical" evidence="5">
    <location>
        <begin position="146"/>
        <end position="169"/>
    </location>
</feature>
<dbReference type="SUPFAM" id="SSF81345">
    <property type="entry name" value="ABC transporter involved in vitamin B12 uptake, BtuC"/>
    <property type="match status" value="1"/>
</dbReference>
<dbReference type="Proteomes" id="UP000031366">
    <property type="component" value="Unassembled WGS sequence"/>
</dbReference>
<evidence type="ECO:0000313" key="7">
    <source>
        <dbReference type="Proteomes" id="UP000031366"/>
    </source>
</evidence>
<keyword evidence="3 5" id="KW-1133">Transmembrane helix</keyword>
<organism evidence="6 7">
    <name type="scientific">Clostridium argentinense CDC 2741</name>
    <dbReference type="NCBI Taxonomy" id="1418104"/>
    <lineage>
        <taxon>Bacteria</taxon>
        <taxon>Bacillati</taxon>
        <taxon>Bacillota</taxon>
        <taxon>Clostridia</taxon>
        <taxon>Eubacteriales</taxon>
        <taxon>Clostridiaceae</taxon>
        <taxon>Clostridium</taxon>
    </lineage>
</organism>
<keyword evidence="2 5" id="KW-0812">Transmembrane</keyword>
<keyword evidence="7" id="KW-1185">Reference proteome</keyword>
<feature type="transmembrane region" description="Helical" evidence="5">
    <location>
        <begin position="116"/>
        <end position="134"/>
    </location>
</feature>
<sequence length="267" mass="30572">MKAYLSFFKIRFINGLQYRAAAYAGIITQFAWGFMYIMLYQTFYNSNPTMSPMDFSQLSNYMWLQQAFLALFMTWFLDNDIFDLIATGNVSYELCRPLDIYNLWFAKNCSLRLSKAVLRCGPILIVAFLLPEPYRFTLPSSYVSGILFILSMFLAFIVVVAYCMLVYILTFYTISPMGVRMALVMTADFFSGGLVPLPLLPDWLTKYIDLTPFGSMQNVPFKIYSGNVPLENIFRTIVLQVIWAILLIIVGKVLLSKTLKRVVVQGG</sequence>
<evidence type="ECO:0000256" key="2">
    <source>
        <dbReference type="ARBA" id="ARBA00022692"/>
    </source>
</evidence>
<dbReference type="EMBL" id="AYSO01000019">
    <property type="protein sequence ID" value="KIE45453.1"/>
    <property type="molecule type" value="Genomic_DNA"/>
</dbReference>
<dbReference type="InterPro" id="IPR037294">
    <property type="entry name" value="ABC_BtuC-like"/>
</dbReference>
<dbReference type="STRING" id="29341.RSJ17_20335"/>
<feature type="transmembrane region" description="Helical" evidence="5">
    <location>
        <begin position="181"/>
        <end position="200"/>
    </location>
</feature>
<dbReference type="RefSeq" id="WP_039635403.1">
    <property type="nucleotide sequence ID" value="NZ_AYSO01000019.1"/>
</dbReference>
<comment type="caution">
    <text evidence="6">The sequence shown here is derived from an EMBL/GenBank/DDBJ whole genome shotgun (WGS) entry which is preliminary data.</text>
</comment>
<name>A0A0C1U1U3_9CLOT</name>
<proteinExistence type="predicted"/>
<accession>A0A0C1U1U3</accession>
<comment type="subcellular location">
    <subcellularLocation>
        <location evidence="1">Membrane</location>
        <topology evidence="1">Multi-pass membrane protein</topology>
    </subcellularLocation>
</comment>
<evidence type="ECO:0000256" key="3">
    <source>
        <dbReference type="ARBA" id="ARBA00022989"/>
    </source>
</evidence>
<keyword evidence="4 5" id="KW-0472">Membrane</keyword>
<feature type="transmembrane region" description="Helical" evidence="5">
    <location>
        <begin position="60"/>
        <end position="77"/>
    </location>
</feature>
<evidence type="ECO:0000256" key="5">
    <source>
        <dbReference type="SAM" id="Phobius"/>
    </source>
</evidence>
<dbReference type="GO" id="GO:0016020">
    <property type="term" value="C:membrane"/>
    <property type="evidence" value="ECO:0007669"/>
    <property type="project" value="UniProtKB-SubCell"/>
</dbReference>
<feature type="transmembrane region" description="Helical" evidence="5">
    <location>
        <begin position="233"/>
        <end position="255"/>
    </location>
</feature>
<evidence type="ECO:0000256" key="4">
    <source>
        <dbReference type="ARBA" id="ARBA00023136"/>
    </source>
</evidence>
<dbReference type="PANTHER" id="PTHR36832:SF1">
    <property type="entry name" value="SLR1174 PROTEIN"/>
    <property type="match status" value="1"/>
</dbReference>
<protein>
    <submittedName>
        <fullName evidence="6">ABC-2 transporter family protein</fullName>
    </submittedName>
</protein>
<gene>
    <name evidence="6" type="ORF">U732_2784</name>
</gene>
<evidence type="ECO:0000313" key="6">
    <source>
        <dbReference type="EMBL" id="KIE45453.1"/>
    </source>
</evidence>
<dbReference type="AlphaFoldDB" id="A0A0C1U1U3"/>
<evidence type="ECO:0000256" key="1">
    <source>
        <dbReference type="ARBA" id="ARBA00004141"/>
    </source>
</evidence>
<feature type="transmembrane region" description="Helical" evidence="5">
    <location>
        <begin position="20"/>
        <end position="40"/>
    </location>
</feature>